<feature type="domain" description="PurM-like C-terminal" evidence="1">
    <location>
        <begin position="207"/>
        <end position="295"/>
    </location>
</feature>
<dbReference type="SUPFAM" id="SSF56042">
    <property type="entry name" value="PurM C-terminal domain-like"/>
    <property type="match status" value="1"/>
</dbReference>
<evidence type="ECO:0000259" key="1">
    <source>
        <dbReference type="Pfam" id="PF02769"/>
    </source>
</evidence>
<dbReference type="Gene3D" id="3.90.650.10">
    <property type="entry name" value="PurM-like C-terminal domain"/>
    <property type="match status" value="1"/>
</dbReference>
<evidence type="ECO:0000313" key="3">
    <source>
        <dbReference type="EMBL" id="RYS77230.1"/>
    </source>
</evidence>
<dbReference type="GO" id="GO:0051604">
    <property type="term" value="P:protein maturation"/>
    <property type="evidence" value="ECO:0007669"/>
    <property type="project" value="TreeGrafter"/>
</dbReference>
<name>A0A174CWG2_9FIRM</name>
<dbReference type="SMR" id="A0A174CWG2"/>
<dbReference type="Pfam" id="PF02769">
    <property type="entry name" value="AIRS_C"/>
    <property type="match status" value="1"/>
</dbReference>
<evidence type="ECO:0000313" key="4">
    <source>
        <dbReference type="Proteomes" id="UP000095787"/>
    </source>
</evidence>
<dbReference type="Proteomes" id="UP000292665">
    <property type="component" value="Unassembled WGS sequence"/>
</dbReference>
<dbReference type="InterPro" id="IPR036676">
    <property type="entry name" value="PurM-like_C_sf"/>
</dbReference>
<dbReference type="PANTHER" id="PTHR30303:SF4">
    <property type="entry name" value="HYDROGENASE EXPRESSION_FORMATION PROTEIN HYPE"/>
    <property type="match status" value="1"/>
</dbReference>
<organism evidence="2 4">
    <name type="scientific">[Ruminococcus] torques</name>
    <dbReference type="NCBI Taxonomy" id="33039"/>
    <lineage>
        <taxon>Bacteria</taxon>
        <taxon>Bacillati</taxon>
        <taxon>Bacillota</taxon>
        <taxon>Clostridia</taxon>
        <taxon>Lachnospirales</taxon>
        <taxon>Lachnospiraceae</taxon>
        <taxon>Mediterraneibacter</taxon>
    </lineage>
</organism>
<sequence length="328" mass="36128">MKIGKISPTIWNRSVKKKVHMDQTDGSFSWADVCVCGGHAGIGYYAVLGAAGELAARKIQAEGISVRILFPEETEEEFLADVCGEIQKGCECIKAKLTSLSAEGTAAVQTPIVYACAGGTKVQDPGMHALEETADKKTGNRQKFVKNRELLLCGYAGLEGSLRILEAAEEELSQRFINTFLMQAKKLRDQLITPEQILEAAKGRDISVWQIGSGGILAALWEMAEEEKIGFEIAMGSISLKQETVEICEYYRLNPYQLTSAGSYLILTDEADQVIEVLEKAGARAVRLGVAKAQNARVITSKEEIRYLDRPAPDELARWQKDYKKCEK</sequence>
<dbReference type="GeneID" id="97330280"/>
<evidence type="ECO:0000313" key="5">
    <source>
        <dbReference type="Proteomes" id="UP000292665"/>
    </source>
</evidence>
<reference evidence="3 5" key="2">
    <citation type="journal article" date="2019" name="Science, e1252229">
        <title>Invertible promoters mediate bacterial phase variation, antibiotic resistance, and host adaptation in the gut.</title>
        <authorList>
            <person name="Jiang X."/>
            <person name="Hall A.B."/>
            <person name="Arthur T.D."/>
            <person name="Plichta D.R."/>
            <person name="Covington C.T."/>
            <person name="Poyet M."/>
            <person name="Crothers J."/>
            <person name="Moses P.L."/>
            <person name="Tolonen A.C."/>
            <person name="Vlamakis H."/>
            <person name="Alm E.J."/>
            <person name="Xavier R.J."/>
        </authorList>
    </citation>
    <scope>NUCLEOTIDE SEQUENCE [LARGE SCALE GENOMIC DNA]</scope>
    <source>
        <strain evidence="5">aa_0143</strain>
        <strain evidence="3">Aa_0143</strain>
    </source>
</reference>
<proteinExistence type="predicted"/>
<dbReference type="AlphaFoldDB" id="A0A174CWG2"/>
<dbReference type="RefSeq" id="WP_004848529.1">
    <property type="nucleotide sequence ID" value="NZ_AP028249.1"/>
</dbReference>
<dbReference type="InterPro" id="IPR011854">
    <property type="entry name" value="HypE"/>
</dbReference>
<protein>
    <submittedName>
        <fullName evidence="2">Hydrogenase maturation factor</fullName>
    </submittedName>
</protein>
<accession>A0A174CWG2</accession>
<evidence type="ECO:0000313" key="2">
    <source>
        <dbReference type="EMBL" id="CUO17493.1"/>
    </source>
</evidence>
<gene>
    <name evidence="3" type="ORF">EAI93_12505</name>
    <name evidence="2" type="ORF">ERS852456_01812</name>
</gene>
<dbReference type="InterPro" id="IPR010918">
    <property type="entry name" value="PurM-like_C_dom"/>
</dbReference>
<dbReference type="PANTHER" id="PTHR30303">
    <property type="entry name" value="HYDROGENASE ISOENZYMES FORMATION PROTEIN HYPE"/>
    <property type="match status" value="1"/>
</dbReference>
<dbReference type="EMBL" id="RCYR01000035">
    <property type="protein sequence ID" value="RYS77230.1"/>
    <property type="molecule type" value="Genomic_DNA"/>
</dbReference>
<dbReference type="EMBL" id="CYZO01000023">
    <property type="protein sequence ID" value="CUO17493.1"/>
    <property type="molecule type" value="Genomic_DNA"/>
</dbReference>
<reference evidence="2 4" key="1">
    <citation type="submission" date="2015-09" db="EMBL/GenBank/DDBJ databases">
        <authorList>
            <consortium name="Pathogen Informatics"/>
        </authorList>
    </citation>
    <scope>NUCLEOTIDE SEQUENCE [LARGE SCALE GENOMIC DNA]</scope>
    <source>
        <strain evidence="2 4">2789STDY5834841</strain>
    </source>
</reference>
<dbReference type="Proteomes" id="UP000095787">
    <property type="component" value="Unassembled WGS sequence"/>
</dbReference>